<evidence type="ECO:0000259" key="3">
    <source>
        <dbReference type="PROSITE" id="PS50815"/>
    </source>
</evidence>
<feature type="domain" description="HORMA" evidence="3">
    <location>
        <begin position="40"/>
        <end position="433"/>
    </location>
</feature>
<reference evidence="4 5" key="1">
    <citation type="journal article" date="2019" name="Mol. Biol. Evol.">
        <title>Blast fungal genomes show frequent chromosomal changes, gene gains and losses, and effector gene turnover.</title>
        <authorList>
            <person name="Gomez Luciano L.B."/>
            <person name="Jason Tsai I."/>
            <person name="Chuma I."/>
            <person name="Tosa Y."/>
            <person name="Chen Y.H."/>
            <person name="Li J.Y."/>
            <person name="Li M.Y."/>
            <person name="Jade Lu M.Y."/>
            <person name="Nakayashiki H."/>
            <person name="Li W.H."/>
        </authorList>
    </citation>
    <scope>NUCLEOTIDE SEQUENCE [LARGE SCALE GENOMIC DNA]</scope>
    <source>
        <strain evidence="4">MZ5-1-6</strain>
    </source>
</reference>
<sequence length="454" mass="48474">MRMELCAPPSVPGARSRSPSPSRPGSPTASEPSLPLPQAYTLMSSFNSFLTVAIHNILYYRGIYPQRTFMSVRAFNLPVHQNRHPAVCSWVHDAVDAAIAQIADGAAQRIGIVIHAPPVKPLPAKTRTDKAAAAPANTTTTPGQKSGTKPPPGTMGPPPLPAKRAIAISTGKVSRPATQPSPATTRAAQTTISATSPATTKTTPGADKDSSRPAKPPPPKPGAVLERWMFDVSEFPAWPGGAEALLNFGVDDPKKKPDKKKKGDAKEGDGDGGRSAEGADGGDGEEDDEDEDSESGEEAAEFTDSDEEQENDEEGDQEQRPASDRELELAAVAPEDEINWVDVNEHLRGAVKRLANTGEQLARLPEGCTFTIAVELRDNARPPLKHPQAWIPTQSKSQPPAKKRLKHSQDVGAARTTAVRSVEAGPLFFECWVEESKAKLLESTQNLVSKSKSP</sequence>
<feature type="compositionally biased region" description="Acidic residues" evidence="2">
    <location>
        <begin position="280"/>
        <end position="316"/>
    </location>
</feature>
<evidence type="ECO:0000313" key="5">
    <source>
        <dbReference type="Proteomes" id="UP000294847"/>
    </source>
</evidence>
<dbReference type="PROSITE" id="PS50815">
    <property type="entry name" value="HORMA"/>
    <property type="match status" value="1"/>
</dbReference>
<proteinExistence type="inferred from homology"/>
<dbReference type="PANTHER" id="PTHR11842">
    <property type="entry name" value="MITOTIC SPINDLE ASSEMBLY CHECKPOINT PROTEIN MAD2"/>
    <property type="match status" value="1"/>
</dbReference>
<name>A0A4P7N4P8_PYROR</name>
<feature type="region of interest" description="Disordered" evidence="2">
    <location>
        <begin position="383"/>
        <end position="413"/>
    </location>
</feature>
<dbReference type="AlphaFoldDB" id="A0A4P7N4P8"/>
<dbReference type="SUPFAM" id="SSF56019">
    <property type="entry name" value="The spindle assembly checkpoint protein mad2"/>
    <property type="match status" value="1"/>
</dbReference>
<dbReference type="GO" id="GO:0016035">
    <property type="term" value="C:zeta DNA polymerase complex"/>
    <property type="evidence" value="ECO:0007669"/>
    <property type="project" value="TreeGrafter"/>
</dbReference>
<feature type="compositionally biased region" description="Polar residues" evidence="2">
    <location>
        <begin position="176"/>
        <end position="186"/>
    </location>
</feature>
<comment type="similarity">
    <text evidence="1">Belongs to the MAD2 family.</text>
</comment>
<dbReference type="InterPro" id="IPR003511">
    <property type="entry name" value="HORMA_dom"/>
</dbReference>
<dbReference type="InterPro" id="IPR045091">
    <property type="entry name" value="Mad2-like"/>
</dbReference>
<feature type="region of interest" description="Disordered" evidence="2">
    <location>
        <begin position="121"/>
        <end position="225"/>
    </location>
</feature>
<dbReference type="EMBL" id="CP034205">
    <property type="protein sequence ID" value="QBZ56532.1"/>
    <property type="molecule type" value="Genomic_DNA"/>
</dbReference>
<protein>
    <recommendedName>
        <fullName evidence="3">HORMA domain-containing protein</fullName>
    </recommendedName>
</protein>
<feature type="compositionally biased region" description="Low complexity" evidence="2">
    <location>
        <begin position="12"/>
        <end position="30"/>
    </location>
</feature>
<feature type="compositionally biased region" description="Basic and acidic residues" evidence="2">
    <location>
        <begin position="317"/>
        <end position="328"/>
    </location>
</feature>
<feature type="compositionally biased region" description="Basic and acidic residues" evidence="2">
    <location>
        <begin position="264"/>
        <end position="274"/>
    </location>
</feature>
<feature type="compositionally biased region" description="Pro residues" evidence="2">
    <location>
        <begin position="149"/>
        <end position="161"/>
    </location>
</feature>
<accession>A0A4P7N4P8</accession>
<feature type="region of interest" description="Disordered" evidence="2">
    <location>
        <begin position="242"/>
        <end position="332"/>
    </location>
</feature>
<dbReference type="OMA" id="KEEQTWI"/>
<evidence type="ECO:0000256" key="1">
    <source>
        <dbReference type="ARBA" id="ARBA00010348"/>
    </source>
</evidence>
<dbReference type="InterPro" id="IPR036570">
    <property type="entry name" value="HORMA_dom_sf"/>
</dbReference>
<evidence type="ECO:0000256" key="2">
    <source>
        <dbReference type="SAM" id="MobiDB-lite"/>
    </source>
</evidence>
<feature type="compositionally biased region" description="Low complexity" evidence="2">
    <location>
        <begin position="131"/>
        <end position="142"/>
    </location>
</feature>
<feature type="region of interest" description="Disordered" evidence="2">
    <location>
        <begin position="1"/>
        <end position="33"/>
    </location>
</feature>
<dbReference type="Proteomes" id="UP000294847">
    <property type="component" value="Chromosome 2"/>
</dbReference>
<dbReference type="Gene3D" id="3.30.900.10">
    <property type="entry name" value="HORMA domain"/>
    <property type="match status" value="2"/>
</dbReference>
<gene>
    <name evidence="4" type="ORF">PoMZ_01441</name>
</gene>
<organism evidence="4 5">
    <name type="scientific">Pyricularia oryzae</name>
    <name type="common">Rice blast fungus</name>
    <name type="synonym">Magnaporthe oryzae</name>
    <dbReference type="NCBI Taxonomy" id="318829"/>
    <lineage>
        <taxon>Eukaryota</taxon>
        <taxon>Fungi</taxon>
        <taxon>Dikarya</taxon>
        <taxon>Ascomycota</taxon>
        <taxon>Pezizomycotina</taxon>
        <taxon>Sordariomycetes</taxon>
        <taxon>Sordariomycetidae</taxon>
        <taxon>Magnaporthales</taxon>
        <taxon>Pyriculariaceae</taxon>
        <taxon>Pyricularia</taxon>
    </lineage>
</organism>
<dbReference type="PANTHER" id="PTHR11842:SF10">
    <property type="entry name" value="MITOTIC SPINDLE ASSEMBLY CHECKPOINT PROTEIN MAD2B"/>
    <property type="match status" value="1"/>
</dbReference>
<feature type="compositionally biased region" description="Low complexity" evidence="2">
    <location>
        <begin position="187"/>
        <end position="205"/>
    </location>
</feature>
<evidence type="ECO:0000313" key="4">
    <source>
        <dbReference type="EMBL" id="QBZ56532.1"/>
    </source>
</evidence>